<comment type="caution">
    <text evidence="1">The sequence shown here is derived from an EMBL/GenBank/DDBJ whole genome shotgun (WGS) entry which is preliminary data.</text>
</comment>
<gene>
    <name evidence="1" type="ORF">L345_18484</name>
</gene>
<sequence>MRKKEKEMRER</sequence>
<dbReference type="EMBL" id="AZIM01096917">
    <property type="protein sequence ID" value="ETE55807.1"/>
    <property type="molecule type" value="Genomic_DNA"/>
</dbReference>
<protein>
    <submittedName>
        <fullName evidence="1">Uncharacterized protein</fullName>
    </submittedName>
</protein>
<name>V8N2M0_OPHHA</name>
<dbReference type="Proteomes" id="UP000018936">
    <property type="component" value="Unassembled WGS sequence"/>
</dbReference>
<organism evidence="1 2">
    <name type="scientific">Ophiophagus hannah</name>
    <name type="common">King cobra</name>
    <name type="synonym">Naja hannah</name>
    <dbReference type="NCBI Taxonomy" id="8665"/>
    <lineage>
        <taxon>Eukaryota</taxon>
        <taxon>Metazoa</taxon>
        <taxon>Chordata</taxon>
        <taxon>Craniata</taxon>
        <taxon>Vertebrata</taxon>
        <taxon>Euteleostomi</taxon>
        <taxon>Lepidosauria</taxon>
        <taxon>Squamata</taxon>
        <taxon>Bifurcata</taxon>
        <taxon>Unidentata</taxon>
        <taxon>Episquamata</taxon>
        <taxon>Toxicofera</taxon>
        <taxon>Serpentes</taxon>
        <taxon>Colubroidea</taxon>
        <taxon>Elapidae</taxon>
        <taxon>Elapinae</taxon>
        <taxon>Ophiophagus</taxon>
    </lineage>
</organism>
<accession>V8N2M0</accession>
<proteinExistence type="predicted"/>
<reference evidence="1 2" key="1">
    <citation type="journal article" date="2013" name="Proc. Natl. Acad. Sci. U.S.A.">
        <title>The king cobra genome reveals dynamic gene evolution and adaptation in the snake venom system.</title>
        <authorList>
            <person name="Vonk F.J."/>
            <person name="Casewell N.R."/>
            <person name="Henkel C.V."/>
            <person name="Heimberg A.M."/>
            <person name="Jansen H.J."/>
            <person name="McCleary R.J."/>
            <person name="Kerkkamp H.M."/>
            <person name="Vos R.A."/>
            <person name="Guerreiro I."/>
            <person name="Calvete J.J."/>
            <person name="Wuster W."/>
            <person name="Woods A.E."/>
            <person name="Logan J.M."/>
            <person name="Harrison R.A."/>
            <person name="Castoe T.A."/>
            <person name="de Koning A.P."/>
            <person name="Pollock D.D."/>
            <person name="Yandell M."/>
            <person name="Calderon D."/>
            <person name="Renjifo C."/>
            <person name="Currier R.B."/>
            <person name="Salgado D."/>
            <person name="Pla D."/>
            <person name="Sanz L."/>
            <person name="Hyder A.S."/>
            <person name="Ribeiro J.M."/>
            <person name="Arntzen J.W."/>
            <person name="van den Thillart G.E."/>
            <person name="Boetzer M."/>
            <person name="Pirovano W."/>
            <person name="Dirks R.P."/>
            <person name="Spaink H.P."/>
            <person name="Duboule D."/>
            <person name="McGlinn E."/>
            <person name="Kini R.M."/>
            <person name="Richardson M.K."/>
        </authorList>
    </citation>
    <scope>NUCLEOTIDE SEQUENCE</scope>
    <source>
        <tissue evidence="1">Blood</tissue>
    </source>
</reference>
<evidence type="ECO:0000313" key="2">
    <source>
        <dbReference type="Proteomes" id="UP000018936"/>
    </source>
</evidence>
<evidence type="ECO:0000313" key="1">
    <source>
        <dbReference type="EMBL" id="ETE55807.1"/>
    </source>
</evidence>
<keyword evidence="2" id="KW-1185">Reference proteome</keyword>